<evidence type="ECO:0000313" key="6">
    <source>
        <dbReference type="EMBL" id="CAG8527828.1"/>
    </source>
</evidence>
<accession>A0A9N9AGJ3</accession>
<keyword evidence="7" id="KW-1185">Reference proteome</keyword>
<dbReference type="Pfam" id="PF23565">
    <property type="entry name" value="ARM_TANGO6"/>
    <property type="match status" value="2"/>
</dbReference>
<dbReference type="InterPro" id="IPR011989">
    <property type="entry name" value="ARM-like"/>
</dbReference>
<evidence type="ECO:0000259" key="3">
    <source>
        <dbReference type="Pfam" id="PF10363"/>
    </source>
</evidence>
<feature type="domain" description="TANGO6 N-terminal" evidence="5">
    <location>
        <begin position="38"/>
        <end position="216"/>
    </location>
</feature>
<organism evidence="6 7">
    <name type="scientific">Paraglomus brasilianum</name>
    <dbReference type="NCBI Taxonomy" id="144538"/>
    <lineage>
        <taxon>Eukaryota</taxon>
        <taxon>Fungi</taxon>
        <taxon>Fungi incertae sedis</taxon>
        <taxon>Mucoromycota</taxon>
        <taxon>Glomeromycotina</taxon>
        <taxon>Glomeromycetes</taxon>
        <taxon>Paraglomerales</taxon>
        <taxon>Paraglomeraceae</taxon>
        <taxon>Paraglomus</taxon>
    </lineage>
</organism>
<feature type="domain" description="TANGO6 HEAT repeat" evidence="4">
    <location>
        <begin position="288"/>
        <end position="405"/>
    </location>
</feature>
<reference evidence="6" key="1">
    <citation type="submission" date="2021-06" db="EMBL/GenBank/DDBJ databases">
        <authorList>
            <person name="Kallberg Y."/>
            <person name="Tangrot J."/>
            <person name="Rosling A."/>
        </authorList>
    </citation>
    <scope>NUCLEOTIDE SEQUENCE</scope>
    <source>
        <strain evidence="6">BR232B</strain>
    </source>
</reference>
<dbReference type="OrthoDB" id="39591at2759"/>
<dbReference type="InterPro" id="IPR016024">
    <property type="entry name" value="ARM-type_fold"/>
</dbReference>
<evidence type="ECO:0000256" key="1">
    <source>
        <dbReference type="ARBA" id="ARBA00005724"/>
    </source>
</evidence>
<dbReference type="PANTHER" id="PTHR20959">
    <property type="entry name" value="TRANSPORT AND GOLGI ORGANIZATION PROTEIN 6 FAMILY MEMBER"/>
    <property type="match status" value="1"/>
</dbReference>
<name>A0A9N9AGJ3_9GLOM</name>
<dbReference type="Gene3D" id="1.25.10.10">
    <property type="entry name" value="Leucine-rich Repeat Variant"/>
    <property type="match status" value="1"/>
</dbReference>
<dbReference type="GO" id="GO:0009306">
    <property type="term" value="P:protein secretion"/>
    <property type="evidence" value="ECO:0007669"/>
    <property type="project" value="TreeGrafter"/>
</dbReference>
<dbReference type="Proteomes" id="UP000789739">
    <property type="component" value="Unassembled WGS sequence"/>
</dbReference>
<dbReference type="EMBL" id="CAJVPI010000381">
    <property type="protein sequence ID" value="CAG8527828.1"/>
    <property type="molecule type" value="Genomic_DNA"/>
</dbReference>
<evidence type="ECO:0000259" key="2">
    <source>
        <dbReference type="Pfam" id="PF10304"/>
    </source>
</evidence>
<dbReference type="AlphaFoldDB" id="A0A9N9AGJ3"/>
<protein>
    <submittedName>
        <fullName evidence="6">659_t:CDS:1</fullName>
    </submittedName>
</protein>
<evidence type="ECO:0000313" key="7">
    <source>
        <dbReference type="Proteomes" id="UP000789739"/>
    </source>
</evidence>
<dbReference type="InterPro" id="IPR019414">
    <property type="entry name" value="Rtp1_C2"/>
</dbReference>
<dbReference type="SUPFAM" id="SSF48371">
    <property type="entry name" value="ARM repeat"/>
    <property type="match status" value="1"/>
</dbReference>
<sequence>MESLQRKKLHELLARADVLAGKTESDTRDGANSGDAKELLGIRDMRLIHTMLEIVVCWGIYPSFMKGVGIPLAQRSRSGFVQSDNFQMFSPNISTLRSNEQPDQQRLFVLAEKLTQIALCTPTKPLTYTTVSSILFAKHLTDLYAALLQLAYAPNLENDNENTRNEIRQHSKELFNEIFTRADMFRSLDSLITLLGSPPLHSAPKWLRTVCGKLLTSVLLRPDGVQAVVDFMVGGENEVSPTKMAKISQLILSVPSQASSVQEYFSTISPQLIKILQTNLPKNQSLLDPVLTSEQTISSLIMVLYRILVSSEPPTLETLKLFLGDIIAPIYYMYAFACTAKVWLKDSLRDVLLAYFRIVGDLNAIKEIVFRRGKEREAKDVGEVGEIYFARGESGGIEMRIRRSKGFLPPTVTYLDVDIFIDFLKTLANNELSGDIFMYLLNEYTAVKNDRVRITQTKRVLTLLHLILAMIDCLGSTIIQKPGQIISFVDNVLENYGQKGFSNSAQKNSHLTKQENHILDLLSDRLAKFSNHWSSDIRQMSRNLCIAISVRSLTSPVDDAEKKRQQSLKKYQEALEALRDTILPVRARGIVMLREMILARDPIMYEGDNLDHVLDIFIKMIEEEESFIYLNAVRGLSSLTDVHGEKIMKKLMSIYSNPKEAMDSRLHIGEAILQTIQRCGDALGKYILILLPPLLQILDKDTNTNLRMSALSIIGCACETSSTALTNWFQDLVDWILNILAIEKAPEIRRACVALLISLFRGLGSRTLYEIHGRLLKRAYTTLKYVEGVDKDDLTRYHARVALSDLDVIIKGELSKTPGHS</sequence>
<dbReference type="InterPro" id="IPR039600">
    <property type="entry name" value="TANGO6/Rtp1"/>
</dbReference>
<dbReference type="Pfam" id="PF10363">
    <property type="entry name" value="RTP1_C1"/>
    <property type="match status" value="1"/>
</dbReference>
<dbReference type="Pfam" id="PF25267">
    <property type="entry name" value="TANGO6_N"/>
    <property type="match status" value="1"/>
</dbReference>
<dbReference type="Pfam" id="PF10304">
    <property type="entry name" value="RTP1_C2"/>
    <property type="match status" value="1"/>
</dbReference>
<feature type="domain" description="TANGO6 HEAT repeat" evidence="4">
    <location>
        <begin position="219"/>
        <end position="278"/>
    </location>
</feature>
<feature type="domain" description="RNA polymerase II assembly factor Rtp1 C-terminal" evidence="3">
    <location>
        <begin position="571"/>
        <end position="681"/>
    </location>
</feature>
<comment type="similarity">
    <text evidence="1">Belongs to the Tango6 family.</text>
</comment>
<dbReference type="InterPro" id="IPR057347">
    <property type="entry name" value="TANGO6_N"/>
</dbReference>
<proteinExistence type="inferred from homology"/>
<evidence type="ECO:0000259" key="5">
    <source>
        <dbReference type="Pfam" id="PF25267"/>
    </source>
</evidence>
<gene>
    <name evidence="6" type="ORF">PBRASI_LOCUS3957</name>
</gene>
<evidence type="ECO:0000259" key="4">
    <source>
        <dbReference type="Pfam" id="PF23565"/>
    </source>
</evidence>
<dbReference type="InterPro" id="IPR057407">
    <property type="entry name" value="HEAT_TANGO6"/>
</dbReference>
<dbReference type="PANTHER" id="PTHR20959:SF1">
    <property type="entry name" value="TRANSPORT AND GOLGI ORGANIZATION PROTEIN 6 HOMOLOG"/>
    <property type="match status" value="1"/>
</dbReference>
<comment type="caution">
    <text evidence="6">The sequence shown here is derived from an EMBL/GenBank/DDBJ whole genome shotgun (WGS) entry which is preliminary data.</text>
</comment>
<dbReference type="InterPro" id="IPR019451">
    <property type="entry name" value="Rtp1_C1"/>
</dbReference>
<feature type="domain" description="RNA polymerase II assembly factor Rtp1 C-terminal" evidence="2">
    <location>
        <begin position="780"/>
        <end position="807"/>
    </location>
</feature>